<dbReference type="EnsemblMetazoa" id="HelroT174206">
    <property type="protein sequence ID" value="HelroP174206"/>
    <property type="gene ID" value="HelroG174206"/>
</dbReference>
<gene>
    <name evidence="2" type="primary">20204874</name>
    <name evidence="1" type="ORF">HELRODRAFT_174206</name>
</gene>
<dbReference type="HOGENOM" id="CLU_1350201_0_0_1"/>
<reference evidence="2" key="3">
    <citation type="submission" date="2015-06" db="UniProtKB">
        <authorList>
            <consortium name="EnsemblMetazoa"/>
        </authorList>
    </citation>
    <scope>IDENTIFICATION</scope>
</reference>
<reference evidence="1 3" key="2">
    <citation type="journal article" date="2013" name="Nature">
        <title>Insights into bilaterian evolution from three spiralian genomes.</title>
        <authorList>
            <person name="Simakov O."/>
            <person name="Marletaz F."/>
            <person name="Cho S.J."/>
            <person name="Edsinger-Gonzales E."/>
            <person name="Havlak P."/>
            <person name="Hellsten U."/>
            <person name="Kuo D.H."/>
            <person name="Larsson T."/>
            <person name="Lv J."/>
            <person name="Arendt D."/>
            <person name="Savage R."/>
            <person name="Osoegawa K."/>
            <person name="de Jong P."/>
            <person name="Grimwood J."/>
            <person name="Chapman J.A."/>
            <person name="Shapiro H."/>
            <person name="Aerts A."/>
            <person name="Otillar R.P."/>
            <person name="Terry A.Y."/>
            <person name="Boore J.L."/>
            <person name="Grigoriev I.V."/>
            <person name="Lindberg D.R."/>
            <person name="Seaver E.C."/>
            <person name="Weisblat D.A."/>
            <person name="Putnam N.H."/>
            <person name="Rokhsar D.S."/>
        </authorList>
    </citation>
    <scope>NUCLEOTIDE SEQUENCE</scope>
</reference>
<dbReference type="InParanoid" id="T1F7S5"/>
<accession>T1F7S5</accession>
<dbReference type="EMBL" id="KB096716">
    <property type="protein sequence ID" value="ESO02788.1"/>
    <property type="molecule type" value="Genomic_DNA"/>
</dbReference>
<dbReference type="RefSeq" id="XP_009019002.1">
    <property type="nucleotide sequence ID" value="XM_009020754.1"/>
</dbReference>
<dbReference type="GeneID" id="20204874"/>
<dbReference type="Gene3D" id="3.60.10.10">
    <property type="entry name" value="Endonuclease/exonuclease/phosphatase"/>
    <property type="match status" value="1"/>
</dbReference>
<organism evidence="2 3">
    <name type="scientific">Helobdella robusta</name>
    <name type="common">Californian leech</name>
    <dbReference type="NCBI Taxonomy" id="6412"/>
    <lineage>
        <taxon>Eukaryota</taxon>
        <taxon>Metazoa</taxon>
        <taxon>Spiralia</taxon>
        <taxon>Lophotrochozoa</taxon>
        <taxon>Annelida</taxon>
        <taxon>Clitellata</taxon>
        <taxon>Hirudinea</taxon>
        <taxon>Rhynchobdellida</taxon>
        <taxon>Glossiphoniidae</taxon>
        <taxon>Helobdella</taxon>
    </lineage>
</organism>
<proteinExistence type="predicted"/>
<evidence type="ECO:0000313" key="3">
    <source>
        <dbReference type="Proteomes" id="UP000015101"/>
    </source>
</evidence>
<evidence type="ECO:0008006" key="4">
    <source>
        <dbReference type="Google" id="ProtNLM"/>
    </source>
</evidence>
<dbReference type="AlphaFoldDB" id="T1F7S5"/>
<dbReference type="InterPro" id="IPR036691">
    <property type="entry name" value="Endo/exonu/phosph_ase_sf"/>
</dbReference>
<dbReference type="KEGG" id="hro:HELRODRAFT_174206"/>
<evidence type="ECO:0000313" key="1">
    <source>
        <dbReference type="EMBL" id="ESO02788.1"/>
    </source>
</evidence>
<dbReference type="EMBL" id="AMQM01004847">
    <property type="status" value="NOT_ANNOTATED_CDS"/>
    <property type="molecule type" value="Genomic_DNA"/>
</dbReference>
<name>T1F7S5_HELRO</name>
<dbReference type="Proteomes" id="UP000015101">
    <property type="component" value="Unassembled WGS sequence"/>
</dbReference>
<keyword evidence="3" id="KW-1185">Reference proteome</keyword>
<dbReference type="OrthoDB" id="6242194at2759"/>
<sequence length="203" mass="23201">MESSQKTLYNIDRHADIDIVCLYYVSNFCYAPTNEATAEAKDLFYNVLEDSFCFTRLIICLGDFNAVTGVDRRMPAVVSPFGSESPNDNSDRFLKFCASVRLRVCGSWFYRKDIHRLTWHSNDGVTAKEVDHILDTVIKTRPPPRFNIGFLRDYVTAATYAAEVEKCFVAASEEEFSSWNSFCDAMTKMADKALDHDVPMRHE</sequence>
<evidence type="ECO:0000313" key="2">
    <source>
        <dbReference type="EnsemblMetazoa" id="HelroP174206"/>
    </source>
</evidence>
<reference evidence="3" key="1">
    <citation type="submission" date="2012-12" db="EMBL/GenBank/DDBJ databases">
        <authorList>
            <person name="Hellsten U."/>
            <person name="Grimwood J."/>
            <person name="Chapman J.A."/>
            <person name="Shapiro H."/>
            <person name="Aerts A."/>
            <person name="Otillar R.P."/>
            <person name="Terry A.Y."/>
            <person name="Boore J.L."/>
            <person name="Simakov O."/>
            <person name="Marletaz F."/>
            <person name="Cho S.-J."/>
            <person name="Edsinger-Gonzales E."/>
            <person name="Havlak P."/>
            <person name="Kuo D.-H."/>
            <person name="Larsson T."/>
            <person name="Lv J."/>
            <person name="Arendt D."/>
            <person name="Savage R."/>
            <person name="Osoegawa K."/>
            <person name="de Jong P."/>
            <person name="Lindberg D.R."/>
            <person name="Seaver E.C."/>
            <person name="Weisblat D.A."/>
            <person name="Putnam N.H."/>
            <person name="Grigoriev I.V."/>
            <person name="Rokhsar D.S."/>
        </authorList>
    </citation>
    <scope>NUCLEOTIDE SEQUENCE</scope>
</reference>
<dbReference type="STRING" id="6412.T1F7S5"/>
<protein>
    <recommendedName>
        <fullName evidence="4">Endonuclease/exonuclease/phosphatase domain-containing protein</fullName>
    </recommendedName>
</protein>
<dbReference type="CTD" id="20204874"/>